<dbReference type="Proteomes" id="UP001180551">
    <property type="component" value="Unassembled WGS sequence"/>
</dbReference>
<accession>A0ABU2TD23</accession>
<keyword evidence="1" id="KW-0472">Membrane</keyword>
<gene>
    <name evidence="2" type="ORF">RM550_24550</name>
</gene>
<reference evidence="2" key="1">
    <citation type="submission" date="2024-05" db="EMBL/GenBank/DDBJ databases">
        <title>30 novel species of actinomycetes from the DSMZ collection.</title>
        <authorList>
            <person name="Nouioui I."/>
        </authorList>
    </citation>
    <scope>NUCLEOTIDE SEQUENCE</scope>
    <source>
        <strain evidence="2">DSM 41527</strain>
    </source>
</reference>
<comment type="caution">
    <text evidence="2">The sequence shown here is derived from an EMBL/GenBank/DDBJ whole genome shotgun (WGS) entry which is preliminary data.</text>
</comment>
<organism evidence="2 3">
    <name type="scientific">Streptomyces mooreae</name>
    <dbReference type="NCBI Taxonomy" id="3075523"/>
    <lineage>
        <taxon>Bacteria</taxon>
        <taxon>Bacillati</taxon>
        <taxon>Actinomycetota</taxon>
        <taxon>Actinomycetes</taxon>
        <taxon>Kitasatosporales</taxon>
        <taxon>Streptomycetaceae</taxon>
        <taxon>Streptomyces</taxon>
    </lineage>
</organism>
<sequence>MPDPHCSNCCPVTPPKPEEPVPWPVGALLWLAVIGGAGAGLYVLVMWMASHLF</sequence>
<name>A0ABU2TD23_9ACTN</name>
<evidence type="ECO:0008006" key="4">
    <source>
        <dbReference type="Google" id="ProtNLM"/>
    </source>
</evidence>
<keyword evidence="1" id="KW-0812">Transmembrane</keyword>
<evidence type="ECO:0000313" key="2">
    <source>
        <dbReference type="EMBL" id="MDT0458856.1"/>
    </source>
</evidence>
<keyword evidence="1" id="KW-1133">Transmembrane helix</keyword>
<evidence type="ECO:0000256" key="1">
    <source>
        <dbReference type="SAM" id="Phobius"/>
    </source>
</evidence>
<protein>
    <recommendedName>
        <fullName evidence="4">DUF2530 domain-containing protein</fullName>
    </recommendedName>
</protein>
<evidence type="ECO:0000313" key="3">
    <source>
        <dbReference type="Proteomes" id="UP001180551"/>
    </source>
</evidence>
<feature type="transmembrane region" description="Helical" evidence="1">
    <location>
        <begin position="27"/>
        <end position="49"/>
    </location>
</feature>
<keyword evidence="3" id="KW-1185">Reference proteome</keyword>
<proteinExistence type="predicted"/>
<dbReference type="RefSeq" id="WP_311625924.1">
    <property type="nucleotide sequence ID" value="NZ_JAVRFE010000036.1"/>
</dbReference>
<dbReference type="EMBL" id="JAVRFE010000036">
    <property type="protein sequence ID" value="MDT0458856.1"/>
    <property type="molecule type" value="Genomic_DNA"/>
</dbReference>